<dbReference type="PANTHER" id="PTHR24349">
    <property type="entry name" value="SERINE/THREONINE-PROTEIN KINASE"/>
    <property type="match status" value="1"/>
</dbReference>
<evidence type="ECO:0000256" key="2">
    <source>
        <dbReference type="ARBA" id="ARBA00022527"/>
    </source>
</evidence>
<dbReference type="InterPro" id="IPR011009">
    <property type="entry name" value="Kinase-like_dom_sf"/>
</dbReference>
<dbReference type="Proteomes" id="UP001153076">
    <property type="component" value="Unassembled WGS sequence"/>
</dbReference>
<dbReference type="SMART" id="SM00220">
    <property type="entry name" value="S_TKc"/>
    <property type="match status" value="1"/>
</dbReference>
<evidence type="ECO:0000256" key="6">
    <source>
        <dbReference type="ARBA" id="ARBA00022840"/>
    </source>
</evidence>
<dbReference type="Gene3D" id="3.30.200.20">
    <property type="entry name" value="Phosphorylase Kinase, domain 1"/>
    <property type="match status" value="1"/>
</dbReference>
<feature type="region of interest" description="Disordered" evidence="7">
    <location>
        <begin position="1"/>
        <end position="24"/>
    </location>
</feature>
<keyword evidence="4" id="KW-0547">Nucleotide-binding</keyword>
<comment type="caution">
    <text evidence="9">The sequence shown here is derived from an EMBL/GenBank/DDBJ whole genome shotgun (WGS) entry which is preliminary data.</text>
</comment>
<dbReference type="EMBL" id="JAKOGI010000028">
    <property type="protein sequence ID" value="KAJ8448676.1"/>
    <property type="molecule type" value="Genomic_DNA"/>
</dbReference>
<comment type="similarity">
    <text evidence="1">Belongs to the protein kinase superfamily. CAMK Ser/Thr protein kinase family. CaMK subfamily.</text>
</comment>
<dbReference type="AlphaFoldDB" id="A0A9Q1KQ01"/>
<proteinExistence type="inferred from homology"/>
<feature type="domain" description="Protein kinase" evidence="8">
    <location>
        <begin position="1"/>
        <end position="256"/>
    </location>
</feature>
<evidence type="ECO:0000256" key="7">
    <source>
        <dbReference type="SAM" id="MobiDB-lite"/>
    </source>
</evidence>
<evidence type="ECO:0000259" key="8">
    <source>
        <dbReference type="PROSITE" id="PS50011"/>
    </source>
</evidence>
<dbReference type="GO" id="GO:0004674">
    <property type="term" value="F:protein serine/threonine kinase activity"/>
    <property type="evidence" value="ECO:0007669"/>
    <property type="project" value="UniProtKB-KW"/>
</dbReference>
<keyword evidence="6" id="KW-0067">ATP-binding</keyword>
<evidence type="ECO:0000313" key="10">
    <source>
        <dbReference type="Proteomes" id="UP001153076"/>
    </source>
</evidence>
<keyword evidence="5" id="KW-0418">Kinase</keyword>
<feature type="compositionally biased region" description="Polar residues" evidence="7">
    <location>
        <begin position="13"/>
        <end position="23"/>
    </location>
</feature>
<dbReference type="InterPro" id="IPR000719">
    <property type="entry name" value="Prot_kinase_dom"/>
</dbReference>
<gene>
    <name evidence="9" type="ORF">Cgig2_010563</name>
</gene>
<name>A0A9Q1KQ01_9CARY</name>
<evidence type="ECO:0000256" key="3">
    <source>
        <dbReference type="ARBA" id="ARBA00022679"/>
    </source>
</evidence>
<keyword evidence="2" id="KW-0723">Serine/threonine-protein kinase</keyword>
<dbReference type="Gene3D" id="1.10.510.10">
    <property type="entry name" value="Transferase(Phosphotransferase) domain 1"/>
    <property type="match status" value="1"/>
</dbReference>
<dbReference type="OrthoDB" id="40902at2759"/>
<reference evidence="9" key="1">
    <citation type="submission" date="2022-04" db="EMBL/GenBank/DDBJ databases">
        <title>Carnegiea gigantea Genome sequencing and assembly v2.</title>
        <authorList>
            <person name="Copetti D."/>
            <person name="Sanderson M.J."/>
            <person name="Burquez A."/>
            <person name="Wojciechowski M.F."/>
        </authorList>
    </citation>
    <scope>NUCLEOTIDE SEQUENCE</scope>
    <source>
        <strain evidence="9">SGP5-SGP5p</strain>
        <tissue evidence="9">Aerial part</tissue>
    </source>
</reference>
<organism evidence="9 10">
    <name type="scientific">Carnegiea gigantea</name>
    <dbReference type="NCBI Taxonomy" id="171969"/>
    <lineage>
        <taxon>Eukaryota</taxon>
        <taxon>Viridiplantae</taxon>
        <taxon>Streptophyta</taxon>
        <taxon>Embryophyta</taxon>
        <taxon>Tracheophyta</taxon>
        <taxon>Spermatophyta</taxon>
        <taxon>Magnoliopsida</taxon>
        <taxon>eudicotyledons</taxon>
        <taxon>Gunneridae</taxon>
        <taxon>Pentapetalae</taxon>
        <taxon>Caryophyllales</taxon>
        <taxon>Cactineae</taxon>
        <taxon>Cactaceae</taxon>
        <taxon>Cactoideae</taxon>
        <taxon>Echinocereeae</taxon>
        <taxon>Carnegiea</taxon>
    </lineage>
</organism>
<evidence type="ECO:0000256" key="1">
    <source>
        <dbReference type="ARBA" id="ARBA00005354"/>
    </source>
</evidence>
<dbReference type="InterPro" id="IPR050205">
    <property type="entry name" value="CDPK_Ser/Thr_kinases"/>
</dbReference>
<evidence type="ECO:0000256" key="4">
    <source>
        <dbReference type="ARBA" id="ARBA00022741"/>
    </source>
</evidence>
<evidence type="ECO:0000313" key="9">
    <source>
        <dbReference type="EMBL" id="KAJ8448676.1"/>
    </source>
</evidence>
<dbReference type="PROSITE" id="PS50011">
    <property type="entry name" value="PROTEIN_KINASE_DOM"/>
    <property type="match status" value="1"/>
</dbReference>
<evidence type="ECO:0000256" key="5">
    <source>
        <dbReference type="ARBA" id="ARBA00022777"/>
    </source>
</evidence>
<dbReference type="SUPFAM" id="SSF56112">
    <property type="entry name" value="Protein kinase-like (PK-like)"/>
    <property type="match status" value="1"/>
</dbReference>
<keyword evidence="10" id="KW-1185">Reference proteome</keyword>
<accession>A0A9Q1KQ01</accession>
<sequence>MNSSSRWEPPATFPTSRNSPSSHSLRDASFFTLNFDIELGSSTGVVRKFQKSQLLEIEIMTRLSGHSNVVGLKAVYEEEDYVHLVMELCSGGELFHQLEKHGRYSESRAKVLFWHLMWVIFYCYNKGIVHGDLKLENRLLASKATSSPIKLADFGLATYVKAVPEVLYGVYTQAADVWCAGVILYVLLRGMLPFWGKTKSRIFDAVRAADLRFPHEPCGNISELEKELIRKMLCVDPLKRFTAGQALAGVSCSGHLEDRADSSSVSFMVRDQDISFGLGPHVICEPQSRPFTCKSSFTAFLVEPSTPMLLSYGFSFYNNDRSSSVELASRIPSMPRFPYCSLSLGPKEVTRAASFSGSMVSTSATYTGPKLEKPFTSADSFPSSRNDTWNSKEELTNCKRTTRTSLTTMAIHNKRNRTMRLGEFDQLDTVATASVIRWVSCTHLPTASSFRTSLVC</sequence>
<dbReference type="Pfam" id="PF00069">
    <property type="entry name" value="Pkinase"/>
    <property type="match status" value="1"/>
</dbReference>
<keyword evidence="3" id="KW-0808">Transferase</keyword>
<dbReference type="GO" id="GO:0005524">
    <property type="term" value="F:ATP binding"/>
    <property type="evidence" value="ECO:0007669"/>
    <property type="project" value="UniProtKB-KW"/>
</dbReference>
<protein>
    <recommendedName>
        <fullName evidence="8">Protein kinase domain-containing protein</fullName>
    </recommendedName>
</protein>